<dbReference type="InterPro" id="IPR012349">
    <property type="entry name" value="Split_barrel_FMN-bd"/>
</dbReference>
<dbReference type="Proteomes" id="UP001560573">
    <property type="component" value="Unassembled WGS sequence"/>
</dbReference>
<dbReference type="RefSeq" id="WP_369330502.1">
    <property type="nucleotide sequence ID" value="NZ_JAULBC010000005.1"/>
</dbReference>
<gene>
    <name evidence="1" type="ORF">QTN47_16415</name>
</gene>
<name>A0ABV3ZGQ2_9BACT</name>
<dbReference type="EMBL" id="JAULBC010000005">
    <property type="protein sequence ID" value="MEX6689094.1"/>
    <property type="molecule type" value="Genomic_DNA"/>
</dbReference>
<accession>A0ABV3ZGQ2</accession>
<organism evidence="1 2">
    <name type="scientific">Danxiaibacter flavus</name>
    <dbReference type="NCBI Taxonomy" id="3049108"/>
    <lineage>
        <taxon>Bacteria</taxon>
        <taxon>Pseudomonadati</taxon>
        <taxon>Bacteroidota</taxon>
        <taxon>Chitinophagia</taxon>
        <taxon>Chitinophagales</taxon>
        <taxon>Chitinophagaceae</taxon>
        <taxon>Danxiaibacter</taxon>
    </lineage>
</organism>
<dbReference type="Gene3D" id="2.30.110.10">
    <property type="entry name" value="Electron Transport, Fmn-binding Protein, Chain A"/>
    <property type="match status" value="1"/>
</dbReference>
<dbReference type="SUPFAM" id="SSF50475">
    <property type="entry name" value="FMN-binding split barrel"/>
    <property type="match status" value="1"/>
</dbReference>
<evidence type="ECO:0000313" key="1">
    <source>
        <dbReference type="EMBL" id="MEX6689094.1"/>
    </source>
</evidence>
<evidence type="ECO:0000313" key="2">
    <source>
        <dbReference type="Proteomes" id="UP001560573"/>
    </source>
</evidence>
<reference evidence="1 2" key="1">
    <citation type="submission" date="2023-07" db="EMBL/GenBank/DDBJ databases">
        <authorList>
            <person name="Lian W.-H."/>
        </authorList>
    </citation>
    <scope>NUCLEOTIDE SEQUENCE [LARGE SCALE GENOMIC DNA]</scope>
    <source>
        <strain evidence="1 2">SYSU DXS3180</strain>
    </source>
</reference>
<keyword evidence="2" id="KW-1185">Reference proteome</keyword>
<proteinExistence type="predicted"/>
<protein>
    <submittedName>
        <fullName evidence="1">Pyridoxamine 5'-phosphate oxidase family protein</fullName>
    </submittedName>
</protein>
<sequence length="150" mass="16910">MNEQIADFIKEQTAATICCIDTEAQPYCFTCFFAFNAEEGLIYFKSSSNSKHALLIRENARVSGTILPDKLNKLAIKGIQFNGEVLDPKHLLCRDASFFYNKRHPLAIAMKGEIFTIRLSAVKLTDSSMGFGRKIIWERNESGGLFVAYK</sequence>
<comment type="caution">
    <text evidence="1">The sequence shown here is derived from an EMBL/GenBank/DDBJ whole genome shotgun (WGS) entry which is preliminary data.</text>
</comment>